<dbReference type="InterPro" id="IPR014327">
    <property type="entry name" value="RNA_pol_sigma70_bacteroid"/>
</dbReference>
<reference evidence="8" key="1">
    <citation type="submission" date="2016-11" db="EMBL/GenBank/DDBJ databases">
        <authorList>
            <person name="Varghese N."/>
            <person name="Submissions S."/>
        </authorList>
    </citation>
    <scope>NUCLEOTIDE SEQUENCE [LARGE SCALE GENOMIC DNA]</scope>
    <source>
        <strain evidence="8">DSM 16990</strain>
    </source>
</reference>
<dbReference type="STRING" id="288992.SAMN04488522_103356"/>
<dbReference type="InterPro" id="IPR013324">
    <property type="entry name" value="RNA_pol_sigma_r3/r4-like"/>
</dbReference>
<evidence type="ECO:0000256" key="3">
    <source>
        <dbReference type="ARBA" id="ARBA00023082"/>
    </source>
</evidence>
<gene>
    <name evidence="7" type="ORF">SAMN04488522_103356</name>
</gene>
<dbReference type="SUPFAM" id="SSF88946">
    <property type="entry name" value="Sigma2 domain of RNA polymerase sigma factors"/>
    <property type="match status" value="1"/>
</dbReference>
<evidence type="ECO:0000313" key="7">
    <source>
        <dbReference type="EMBL" id="SHF69616.1"/>
    </source>
</evidence>
<evidence type="ECO:0000256" key="1">
    <source>
        <dbReference type="ARBA" id="ARBA00010641"/>
    </source>
</evidence>
<dbReference type="GO" id="GO:0006352">
    <property type="term" value="P:DNA-templated transcription initiation"/>
    <property type="evidence" value="ECO:0007669"/>
    <property type="project" value="InterPro"/>
</dbReference>
<dbReference type="Gene3D" id="1.10.1740.10">
    <property type="match status" value="1"/>
</dbReference>
<evidence type="ECO:0000313" key="8">
    <source>
        <dbReference type="Proteomes" id="UP000184287"/>
    </source>
</evidence>
<evidence type="ECO:0000259" key="6">
    <source>
        <dbReference type="Pfam" id="PF08281"/>
    </source>
</evidence>
<dbReference type="InterPro" id="IPR014284">
    <property type="entry name" value="RNA_pol_sigma-70_dom"/>
</dbReference>
<dbReference type="InterPro" id="IPR007627">
    <property type="entry name" value="RNA_pol_sigma70_r2"/>
</dbReference>
<proteinExistence type="inferred from homology"/>
<dbReference type="InterPro" id="IPR036388">
    <property type="entry name" value="WH-like_DNA-bd_sf"/>
</dbReference>
<sequence>MEHSDQQLLARLKGGDHAAFTEIYNRYWSVLYLHARRMLGESDLARDVVQEVFTGIWNKSAQLELNISLNAYLYKCVRNTILNMIRREKVELGYLADLGQFYEEGIPCTEEQLRFNELNKLIEEGLSQMPPKMREVFDLSRKQYLPHAEIARHLDISEGTVKKQINKALRLLRLKLHLPVTVLLVLLKL</sequence>
<dbReference type="NCBIfam" id="TIGR02937">
    <property type="entry name" value="sigma70-ECF"/>
    <property type="match status" value="1"/>
</dbReference>
<dbReference type="GO" id="GO:0003677">
    <property type="term" value="F:DNA binding"/>
    <property type="evidence" value="ECO:0007669"/>
    <property type="project" value="InterPro"/>
</dbReference>
<dbReference type="PANTHER" id="PTHR43133:SF46">
    <property type="entry name" value="RNA POLYMERASE SIGMA-70 FACTOR ECF SUBFAMILY"/>
    <property type="match status" value="1"/>
</dbReference>
<dbReference type="InterPro" id="IPR039425">
    <property type="entry name" value="RNA_pol_sigma-70-like"/>
</dbReference>
<protein>
    <submittedName>
        <fullName evidence="7">RNA polymerase, sigma subunit, ECF family</fullName>
    </submittedName>
</protein>
<keyword evidence="8" id="KW-1185">Reference proteome</keyword>
<dbReference type="NCBIfam" id="TIGR02985">
    <property type="entry name" value="Sig70_bacteroi1"/>
    <property type="match status" value="1"/>
</dbReference>
<name>A0A1M5DRR4_9SPHI</name>
<dbReference type="EMBL" id="FQUQ01000003">
    <property type="protein sequence ID" value="SHF69616.1"/>
    <property type="molecule type" value="Genomic_DNA"/>
</dbReference>
<evidence type="ECO:0000256" key="2">
    <source>
        <dbReference type="ARBA" id="ARBA00023015"/>
    </source>
</evidence>
<dbReference type="InterPro" id="IPR013249">
    <property type="entry name" value="RNA_pol_sigma70_r4_t2"/>
</dbReference>
<dbReference type="AlphaFoldDB" id="A0A1M5DRR4"/>
<organism evidence="7 8">
    <name type="scientific">Pedobacter caeni</name>
    <dbReference type="NCBI Taxonomy" id="288992"/>
    <lineage>
        <taxon>Bacteria</taxon>
        <taxon>Pseudomonadati</taxon>
        <taxon>Bacteroidota</taxon>
        <taxon>Sphingobacteriia</taxon>
        <taxon>Sphingobacteriales</taxon>
        <taxon>Sphingobacteriaceae</taxon>
        <taxon>Pedobacter</taxon>
    </lineage>
</organism>
<dbReference type="Gene3D" id="1.10.10.10">
    <property type="entry name" value="Winged helix-like DNA-binding domain superfamily/Winged helix DNA-binding domain"/>
    <property type="match status" value="1"/>
</dbReference>
<feature type="domain" description="RNA polymerase sigma-70 region 2" evidence="5">
    <location>
        <begin position="24"/>
        <end position="89"/>
    </location>
</feature>
<dbReference type="Proteomes" id="UP000184287">
    <property type="component" value="Unassembled WGS sequence"/>
</dbReference>
<keyword evidence="2" id="KW-0805">Transcription regulation</keyword>
<dbReference type="SUPFAM" id="SSF88659">
    <property type="entry name" value="Sigma3 and sigma4 domains of RNA polymerase sigma factors"/>
    <property type="match status" value="1"/>
</dbReference>
<evidence type="ECO:0000259" key="5">
    <source>
        <dbReference type="Pfam" id="PF04542"/>
    </source>
</evidence>
<dbReference type="OrthoDB" id="659569at2"/>
<dbReference type="InterPro" id="IPR013325">
    <property type="entry name" value="RNA_pol_sigma_r2"/>
</dbReference>
<dbReference type="PANTHER" id="PTHR43133">
    <property type="entry name" value="RNA POLYMERASE ECF-TYPE SIGMA FACTO"/>
    <property type="match status" value="1"/>
</dbReference>
<dbReference type="Pfam" id="PF04542">
    <property type="entry name" value="Sigma70_r2"/>
    <property type="match status" value="1"/>
</dbReference>
<dbReference type="RefSeq" id="WP_073232160.1">
    <property type="nucleotide sequence ID" value="NZ_FQUQ01000003.1"/>
</dbReference>
<evidence type="ECO:0000256" key="4">
    <source>
        <dbReference type="ARBA" id="ARBA00023163"/>
    </source>
</evidence>
<keyword evidence="3" id="KW-0731">Sigma factor</keyword>
<dbReference type="Pfam" id="PF08281">
    <property type="entry name" value="Sigma70_r4_2"/>
    <property type="match status" value="1"/>
</dbReference>
<keyword evidence="4" id="KW-0804">Transcription</keyword>
<accession>A0A1M5DRR4</accession>
<comment type="similarity">
    <text evidence="1">Belongs to the sigma-70 factor family. ECF subfamily.</text>
</comment>
<feature type="domain" description="RNA polymerase sigma factor 70 region 4 type 2" evidence="6">
    <location>
        <begin position="122"/>
        <end position="172"/>
    </location>
</feature>
<dbReference type="GO" id="GO:0016987">
    <property type="term" value="F:sigma factor activity"/>
    <property type="evidence" value="ECO:0007669"/>
    <property type="project" value="UniProtKB-KW"/>
</dbReference>